<proteinExistence type="inferred from homology"/>
<reference evidence="6" key="1">
    <citation type="submission" date="2013-09" db="EMBL/GenBank/DDBJ databases">
        <title>The Genome Sequence of Anopheles culicifacies species A.</title>
        <authorList>
            <consortium name="The Broad Institute Genomics Platform"/>
            <person name="Neafsey D.E."/>
            <person name="Besansky N."/>
            <person name="Howell P."/>
            <person name="Walton C."/>
            <person name="Young S.K."/>
            <person name="Zeng Q."/>
            <person name="Gargeya S."/>
            <person name="Fitzgerald M."/>
            <person name="Haas B."/>
            <person name="Abouelleil A."/>
            <person name="Allen A.W."/>
            <person name="Alvarado L."/>
            <person name="Arachchi H.M."/>
            <person name="Berlin A.M."/>
            <person name="Chapman S.B."/>
            <person name="Gainer-Dewar J."/>
            <person name="Goldberg J."/>
            <person name="Griggs A."/>
            <person name="Gujja S."/>
            <person name="Hansen M."/>
            <person name="Howarth C."/>
            <person name="Imamovic A."/>
            <person name="Ireland A."/>
            <person name="Larimer J."/>
            <person name="McCowan C."/>
            <person name="Murphy C."/>
            <person name="Pearson M."/>
            <person name="Poon T.W."/>
            <person name="Priest M."/>
            <person name="Roberts A."/>
            <person name="Saif S."/>
            <person name="Shea T."/>
            <person name="Sisk P."/>
            <person name="Sykes S."/>
            <person name="Wortman J."/>
            <person name="Nusbaum C."/>
            <person name="Birren B."/>
        </authorList>
    </citation>
    <scope>NUCLEOTIDE SEQUENCE [LARGE SCALE GENOMIC DNA]</scope>
    <source>
        <strain evidence="6">A-37</strain>
    </source>
</reference>
<dbReference type="PANTHER" id="PTHR10009:SF10">
    <property type="entry name" value="L-DOPACHROME TAUTOMERASE YELLOW-F-RELATED"/>
    <property type="match status" value="1"/>
</dbReference>
<dbReference type="VEuPathDB" id="VectorBase:ACUA026667"/>
<dbReference type="SUPFAM" id="SSF63829">
    <property type="entry name" value="Calcium-dependent phosphotriesterase"/>
    <property type="match status" value="1"/>
</dbReference>
<dbReference type="STRING" id="139723.A0A182MUP4"/>
<evidence type="ECO:0000256" key="1">
    <source>
        <dbReference type="ARBA" id="ARBA00004613"/>
    </source>
</evidence>
<protein>
    <recommendedName>
        <fullName evidence="7">Yellow protein</fullName>
    </recommendedName>
</protein>
<name>A0A182MUP4_9DIPT</name>
<accession>A0A182MUP4</accession>
<dbReference type="Proteomes" id="UP000075883">
    <property type="component" value="Unassembled WGS sequence"/>
</dbReference>
<evidence type="ECO:0000256" key="3">
    <source>
        <dbReference type="ARBA" id="ARBA00022525"/>
    </source>
</evidence>
<dbReference type="GO" id="GO:0005576">
    <property type="term" value="C:extracellular region"/>
    <property type="evidence" value="ECO:0007669"/>
    <property type="project" value="UniProtKB-SubCell"/>
</dbReference>
<keyword evidence="3" id="KW-0964">Secreted</keyword>
<dbReference type="InterPro" id="IPR011042">
    <property type="entry name" value="6-blade_b-propeller_TolB-like"/>
</dbReference>
<dbReference type="EnsemblMetazoa" id="ACUA026667-RA">
    <property type="protein sequence ID" value="ACUA026667-PA"/>
    <property type="gene ID" value="ACUA026667"/>
</dbReference>
<dbReference type="Pfam" id="PF03022">
    <property type="entry name" value="MRJP"/>
    <property type="match status" value="1"/>
</dbReference>
<evidence type="ECO:0000256" key="2">
    <source>
        <dbReference type="ARBA" id="ARBA00009127"/>
    </source>
</evidence>
<dbReference type="EMBL" id="AXCM01005400">
    <property type="status" value="NOT_ANNOTATED_CDS"/>
    <property type="molecule type" value="Genomic_DNA"/>
</dbReference>
<sequence>MAKWGVFYLVLVVAGVLSVLLTVTSAEKLQLVYQWTQLSSSSKNDRTIHSLSLRMMIEASQNVLFSAASAASGEDKYNAYGNLPMGVTHHKGLLYVTIPRRRPGIPATLNVIDMSRNPSVKDPTLEPYPNLLVNTLRNDFTADSKRIISVYRTQVDRCDRLWFVDTGYLEYPGDARRQVQRPALWIIDLTINRSVRRFEIPPEMVEFGYGMPNIEVDVASDDCGRAYAYIPDYEFTHLYVYGLAEDRMWRFHHNYFSFEPRYGDFNVAGNQFTWYDGIFSVAVGGRLGNSTTDRTVYLHAMASVSEISVSNRVLQNETLAQLGNGAYGRAFHHLGARGPNTQSSSHAYDPQTGVLFYAEVNRNSIGCWNTRTQFTPENHGIVHLDNEEMIYPADLRVDSNGDLWVISNRLPIWIYSELNRTEVNYRIWRQSASRAIAGTICVYLPSLTFGGSPCRAAKLFGTTSTIVAVLPSRISPKHCASSSRRMA</sequence>
<keyword evidence="6" id="KW-1185">Reference proteome</keyword>
<evidence type="ECO:0008006" key="7">
    <source>
        <dbReference type="Google" id="ProtNLM"/>
    </source>
</evidence>
<dbReference type="PANTHER" id="PTHR10009">
    <property type="entry name" value="PROTEIN YELLOW-RELATED"/>
    <property type="match status" value="1"/>
</dbReference>
<comment type="subcellular location">
    <subcellularLocation>
        <location evidence="1">Secreted</location>
    </subcellularLocation>
</comment>
<comment type="similarity">
    <text evidence="2">Belongs to the major royal jelly protein family.</text>
</comment>
<organism evidence="5 6">
    <name type="scientific">Anopheles culicifacies</name>
    <dbReference type="NCBI Taxonomy" id="139723"/>
    <lineage>
        <taxon>Eukaryota</taxon>
        <taxon>Metazoa</taxon>
        <taxon>Ecdysozoa</taxon>
        <taxon>Arthropoda</taxon>
        <taxon>Hexapoda</taxon>
        <taxon>Insecta</taxon>
        <taxon>Pterygota</taxon>
        <taxon>Neoptera</taxon>
        <taxon>Endopterygota</taxon>
        <taxon>Diptera</taxon>
        <taxon>Nematocera</taxon>
        <taxon>Culicoidea</taxon>
        <taxon>Culicidae</taxon>
        <taxon>Anophelinae</taxon>
        <taxon>Anopheles</taxon>
        <taxon>culicifacies species complex</taxon>
    </lineage>
</organism>
<evidence type="ECO:0000313" key="5">
    <source>
        <dbReference type="EnsemblMetazoa" id="ACUA026667-PA"/>
    </source>
</evidence>
<dbReference type="AlphaFoldDB" id="A0A182MUP4"/>
<dbReference type="Gene3D" id="2.120.10.30">
    <property type="entry name" value="TolB, C-terminal domain"/>
    <property type="match status" value="1"/>
</dbReference>
<keyword evidence="4" id="KW-0732">Signal</keyword>
<dbReference type="InterPro" id="IPR017996">
    <property type="entry name" value="MRJP/yellow-related"/>
</dbReference>
<evidence type="ECO:0000256" key="4">
    <source>
        <dbReference type="ARBA" id="ARBA00022729"/>
    </source>
</evidence>
<reference evidence="5" key="2">
    <citation type="submission" date="2020-05" db="UniProtKB">
        <authorList>
            <consortium name="EnsemblMetazoa"/>
        </authorList>
    </citation>
    <scope>IDENTIFICATION</scope>
    <source>
        <strain evidence="5">A-37</strain>
    </source>
</reference>
<evidence type="ECO:0000313" key="6">
    <source>
        <dbReference type="Proteomes" id="UP000075883"/>
    </source>
</evidence>